<keyword evidence="1" id="KW-0418">Kinase</keyword>
<organism evidence="1 2">
    <name type="scientific">Trypanosoma rangeli</name>
    <dbReference type="NCBI Taxonomy" id="5698"/>
    <lineage>
        <taxon>Eukaryota</taxon>
        <taxon>Discoba</taxon>
        <taxon>Euglenozoa</taxon>
        <taxon>Kinetoplastea</taxon>
        <taxon>Metakinetoplastina</taxon>
        <taxon>Trypanosomatida</taxon>
        <taxon>Trypanosomatidae</taxon>
        <taxon>Trypanosoma</taxon>
        <taxon>Herpetosoma</taxon>
    </lineage>
</organism>
<protein>
    <submittedName>
        <fullName evidence="1">Putative fucose kinase</fullName>
        <ecNumber evidence="1">2.7.-.-</ecNumber>
    </submittedName>
</protein>
<dbReference type="GO" id="GO:0016301">
    <property type="term" value="F:kinase activity"/>
    <property type="evidence" value="ECO:0007669"/>
    <property type="project" value="UniProtKB-KW"/>
</dbReference>
<reference evidence="1 2" key="1">
    <citation type="journal article" date="2018" name="BMC Genomics">
        <title>Genomic comparison of Trypanosoma conorhini and Trypanosoma rangeli to Trypanosoma cruzi strains of high and low virulence.</title>
        <authorList>
            <person name="Bradwell K.R."/>
            <person name="Koparde V.N."/>
            <person name="Matveyev A.V."/>
            <person name="Serrano M.G."/>
            <person name="Alves J.M."/>
            <person name="Parikh H."/>
            <person name="Huang B."/>
            <person name="Lee V."/>
            <person name="Espinosa-Alvarez O."/>
            <person name="Ortiz P.A."/>
            <person name="Costa-Martins A.G."/>
            <person name="Teixeira M.M."/>
            <person name="Buck G.A."/>
        </authorList>
    </citation>
    <scope>NUCLEOTIDE SEQUENCE [LARGE SCALE GENOMIC DNA]</scope>
    <source>
        <strain evidence="1 2">AM80</strain>
    </source>
</reference>
<comment type="caution">
    <text evidence="1">The sequence shown here is derived from an EMBL/GenBank/DDBJ whole genome shotgun (WGS) entry which is preliminary data.</text>
</comment>
<accession>A0A422N943</accession>
<name>A0A422N943_TRYRA</name>
<dbReference type="Proteomes" id="UP000283634">
    <property type="component" value="Unassembled WGS sequence"/>
</dbReference>
<sequence>MAPLNASFRLKNKKLFLACEPEECDFVSGGRTRWLLESCYQFEREAGATEADEDFERWLSREQRILIYGADANWGPFLYWSYGRPLVPISAFCWTRGQTCDRTLLGLQAAALPGGDAAGTSALVDICVARRTCCPVQAAAFACAIGRGRGLLRHSAGDE</sequence>
<keyword evidence="1" id="KW-0808">Transferase</keyword>
<dbReference type="EMBL" id="MKGL01000251">
    <property type="protein sequence ID" value="RNF01994.1"/>
    <property type="molecule type" value="Genomic_DNA"/>
</dbReference>
<gene>
    <name evidence="1" type="ORF">TraAM80_06656</name>
</gene>
<keyword evidence="2" id="KW-1185">Reference proteome</keyword>
<evidence type="ECO:0000313" key="2">
    <source>
        <dbReference type="Proteomes" id="UP000283634"/>
    </source>
</evidence>
<dbReference type="AlphaFoldDB" id="A0A422N943"/>
<evidence type="ECO:0000313" key="1">
    <source>
        <dbReference type="EMBL" id="RNF01994.1"/>
    </source>
</evidence>
<dbReference type="OrthoDB" id="245415at2759"/>
<dbReference type="GeneID" id="40330589"/>
<proteinExistence type="predicted"/>
<dbReference type="EC" id="2.7.-.-" evidence="1"/>
<dbReference type="RefSeq" id="XP_029236656.1">
    <property type="nucleotide sequence ID" value="XM_029383490.1"/>
</dbReference>